<dbReference type="SUPFAM" id="SSF117396">
    <property type="entry name" value="TM1631-like"/>
    <property type="match status" value="1"/>
</dbReference>
<proteinExistence type="predicted"/>
<evidence type="ECO:0008006" key="3">
    <source>
        <dbReference type="Google" id="ProtNLM"/>
    </source>
</evidence>
<dbReference type="PANTHER" id="PTHR30348:SF4">
    <property type="entry name" value="DUF72 DOMAIN-CONTAINING PROTEIN"/>
    <property type="match status" value="1"/>
</dbReference>
<evidence type="ECO:0000313" key="1">
    <source>
        <dbReference type="EMBL" id="EFF75900.1"/>
    </source>
</evidence>
<dbReference type="PANTHER" id="PTHR30348">
    <property type="entry name" value="UNCHARACTERIZED PROTEIN YECE"/>
    <property type="match status" value="1"/>
</dbReference>
<comment type="caution">
    <text evidence="1">The sequence shown here is derived from an EMBL/GenBank/DDBJ whole genome shotgun (WGS) entry which is preliminary data.</text>
</comment>
<dbReference type="Proteomes" id="UP000004510">
    <property type="component" value="Unassembled WGS sequence"/>
</dbReference>
<dbReference type="Pfam" id="PF01904">
    <property type="entry name" value="DUF72"/>
    <property type="match status" value="1"/>
</dbReference>
<dbReference type="EMBL" id="ADMS01000061">
    <property type="protein sequence ID" value="EFF75900.1"/>
    <property type="molecule type" value="Genomic_DNA"/>
</dbReference>
<dbReference type="eggNOG" id="COG1801">
    <property type="taxonomic scope" value="Bacteria"/>
</dbReference>
<dbReference type="PATRIC" id="fig|742159.3.peg.3695"/>
<sequence length="350" mass="39579">MMNRRAPEDVEMGFAHVIAKLYRNRFFLNARPPPRGRVANATLPQKPHADWRLLLYEPTRLAIQWTDSLDCMEHLDMPKRHPSVVERPPTIRVGIGGWTYAPWRGTFYPEGLPHARELEYASQQLTAIEINGTYYSTQKPATFAKWRDETPEGFVFSLKASRYATNRRELAGAGDSIHRFIHSGIAELGPKLGPVVWQFAPTKTFNADDFGEFLALLPDKVDGLPLRHVLDVRHASFACEEYLELARRHQAATVYTDSEDFPSIADRTADFVYARLMRASTAFKAGYAPKVLDAWADRLRDWARGADPADLPRVGSTPSTPHRAQDVYAFFINGAKERAPAAARAMIERL</sequence>
<dbReference type="Gene3D" id="3.20.20.410">
    <property type="entry name" value="Protein of unknown function UPF0759"/>
    <property type="match status" value="1"/>
</dbReference>
<evidence type="ECO:0000313" key="2">
    <source>
        <dbReference type="Proteomes" id="UP000004510"/>
    </source>
</evidence>
<accession>D4XBB2</accession>
<name>D4XBB2_9BURK</name>
<dbReference type="HOGENOM" id="CLU_046519_1_0_4"/>
<dbReference type="AlphaFoldDB" id="D4XBB2"/>
<reference evidence="2" key="1">
    <citation type="submission" date="2010-03" db="EMBL/GenBank/DDBJ databases">
        <title>Complete sequence of Mobiluncus curtisii ATCC 43063.</title>
        <authorList>
            <person name="Muzny D."/>
            <person name="Qin X."/>
            <person name="Deng J."/>
            <person name="Jiang H."/>
            <person name="Liu Y."/>
            <person name="Qu J."/>
            <person name="Song X.-Z."/>
            <person name="Zhang L."/>
            <person name="Thornton R."/>
            <person name="Coyle M."/>
            <person name="Francisco L."/>
            <person name="Jackson L."/>
            <person name="Javaid M."/>
            <person name="Korchina V."/>
            <person name="Kovar C."/>
            <person name="Mata R."/>
            <person name="Mathew T."/>
            <person name="Ngo R."/>
            <person name="Nguyen L."/>
            <person name="Nguyen N."/>
            <person name="Okwuonu G."/>
            <person name="Ongeri F."/>
            <person name="Pham C."/>
            <person name="Simmons D."/>
            <person name="Wilczek-Boney K."/>
            <person name="Hale W."/>
            <person name="Jakkamsetti A."/>
            <person name="Pham P."/>
            <person name="Ruth R."/>
            <person name="San Lucas F."/>
            <person name="Warren J."/>
            <person name="Zhang J."/>
            <person name="Zhao Z."/>
            <person name="Zhou C."/>
            <person name="Zhu D."/>
            <person name="Lee S."/>
            <person name="Bess C."/>
            <person name="Blankenburg K."/>
            <person name="Forbes L."/>
            <person name="Fu Q."/>
            <person name="Gubbala S."/>
            <person name="Hirani K."/>
            <person name="Jayaseelan J.C."/>
            <person name="Lara F."/>
            <person name="Munidasa M."/>
            <person name="Palculict T."/>
            <person name="Patil S."/>
            <person name="Pu L.-L."/>
            <person name="Saada N."/>
            <person name="Tang L."/>
            <person name="Weissenberger G."/>
            <person name="Zhu Y."/>
            <person name="Hemphill L."/>
            <person name="Shang Y."/>
            <person name="Youmans B."/>
            <person name="Ayvaz T."/>
            <person name="Ross M."/>
            <person name="Santibanez J."/>
            <person name="Aqrawi P."/>
            <person name="Gross S."/>
            <person name="Joshi V."/>
            <person name="Fowler G."/>
            <person name="Nazareth L."/>
            <person name="Reid J."/>
            <person name="Worley K."/>
            <person name="Petrosino J."/>
            <person name="Highlander S."/>
            <person name="Gibbs R."/>
            <person name="Gibbs R."/>
        </authorList>
    </citation>
    <scope>NUCLEOTIDE SEQUENCE [LARGE SCALE GENOMIC DNA]</scope>
    <source>
        <strain evidence="2">ATCC 43553</strain>
    </source>
</reference>
<dbReference type="InterPro" id="IPR002763">
    <property type="entry name" value="DUF72"/>
</dbReference>
<organism evidence="1 2">
    <name type="scientific">Achromobacter piechaudii ATCC 43553</name>
    <dbReference type="NCBI Taxonomy" id="742159"/>
    <lineage>
        <taxon>Bacteria</taxon>
        <taxon>Pseudomonadati</taxon>
        <taxon>Pseudomonadota</taxon>
        <taxon>Betaproteobacteria</taxon>
        <taxon>Burkholderiales</taxon>
        <taxon>Alcaligenaceae</taxon>
        <taxon>Achromobacter</taxon>
    </lineage>
</organism>
<protein>
    <recommendedName>
        <fullName evidence="3">DUF72 domain-containing protein</fullName>
    </recommendedName>
</protein>
<dbReference type="InterPro" id="IPR036520">
    <property type="entry name" value="UPF0759_sf"/>
</dbReference>
<gene>
    <name evidence="1" type="ORF">HMPREF0004_2759</name>
</gene>